<name>A0A220U0E9_9BACI</name>
<dbReference type="InterPro" id="IPR029062">
    <property type="entry name" value="Class_I_gatase-like"/>
</dbReference>
<dbReference type="OrthoDB" id="9804328at2"/>
<dbReference type="PROSITE" id="PS51273">
    <property type="entry name" value="GATASE_TYPE_1"/>
    <property type="match status" value="1"/>
</dbReference>
<dbReference type="Pfam" id="PF00117">
    <property type="entry name" value="GATase"/>
    <property type="match status" value="1"/>
</dbReference>
<dbReference type="FunFam" id="3.40.50.880:FF:000003">
    <property type="entry name" value="Anthranilate synthase component II"/>
    <property type="match status" value="1"/>
</dbReference>
<dbReference type="PRINTS" id="PR00097">
    <property type="entry name" value="ANTSNTHASEII"/>
</dbReference>
<dbReference type="GO" id="GO:0000162">
    <property type="term" value="P:L-tryptophan biosynthetic process"/>
    <property type="evidence" value="ECO:0007669"/>
    <property type="project" value="TreeGrafter"/>
</dbReference>
<dbReference type="PANTHER" id="PTHR43418">
    <property type="entry name" value="MULTIFUNCTIONAL TRYPTOPHAN BIOSYNTHESIS PROTEIN-RELATED"/>
    <property type="match status" value="1"/>
</dbReference>
<proteinExistence type="predicted"/>
<dbReference type="InterPro" id="IPR017926">
    <property type="entry name" value="GATASE"/>
</dbReference>
<evidence type="ECO:0000259" key="2">
    <source>
        <dbReference type="Pfam" id="PF00117"/>
    </source>
</evidence>
<dbReference type="GO" id="GO:0005829">
    <property type="term" value="C:cytosol"/>
    <property type="evidence" value="ECO:0007669"/>
    <property type="project" value="TreeGrafter"/>
</dbReference>
<dbReference type="Proteomes" id="UP000198312">
    <property type="component" value="Chromosome"/>
</dbReference>
<accession>A0A220U0E9</accession>
<organism evidence="3 4">
    <name type="scientific">Virgibacillus phasianinus</name>
    <dbReference type="NCBI Taxonomy" id="2017483"/>
    <lineage>
        <taxon>Bacteria</taxon>
        <taxon>Bacillati</taxon>
        <taxon>Bacillota</taxon>
        <taxon>Bacilli</taxon>
        <taxon>Bacillales</taxon>
        <taxon>Bacillaceae</taxon>
        <taxon>Virgibacillus</taxon>
    </lineage>
</organism>
<dbReference type="InterPro" id="IPR050472">
    <property type="entry name" value="Anth_synth/Amidotransfase"/>
</dbReference>
<dbReference type="InterPro" id="IPR006221">
    <property type="entry name" value="TrpG/PapA_dom"/>
</dbReference>
<dbReference type="SUPFAM" id="SSF52317">
    <property type="entry name" value="Class I glutamine amidotransferase-like"/>
    <property type="match status" value="1"/>
</dbReference>
<dbReference type="PRINTS" id="PR00096">
    <property type="entry name" value="GATASE"/>
</dbReference>
<reference evidence="3 4" key="1">
    <citation type="submission" date="2017-07" db="EMBL/GenBank/DDBJ databases">
        <title>Virgibacillus sp. LM2416.</title>
        <authorList>
            <person name="Tak E.J."/>
            <person name="Bae J.-W."/>
        </authorList>
    </citation>
    <scope>NUCLEOTIDE SEQUENCE [LARGE SCALE GENOMIC DNA]</scope>
    <source>
        <strain evidence="3 4">LM2416</strain>
    </source>
</reference>
<keyword evidence="4" id="KW-1185">Reference proteome</keyword>
<dbReference type="PRINTS" id="PR00099">
    <property type="entry name" value="CPSGATASE"/>
</dbReference>
<evidence type="ECO:0000313" key="4">
    <source>
        <dbReference type="Proteomes" id="UP000198312"/>
    </source>
</evidence>
<protein>
    <submittedName>
        <fullName evidence="3">Aminodeoxychorismate/anthranilate synthase component II</fullName>
    </submittedName>
</protein>
<feature type="domain" description="Glutamine amidotransferase" evidence="2">
    <location>
        <begin position="3"/>
        <end position="186"/>
    </location>
</feature>
<dbReference type="PANTHER" id="PTHR43418:SF4">
    <property type="entry name" value="MULTIFUNCTIONAL TRYPTOPHAN BIOSYNTHESIS PROTEIN"/>
    <property type="match status" value="1"/>
</dbReference>
<dbReference type="Gene3D" id="3.40.50.880">
    <property type="match status" value="1"/>
</dbReference>
<dbReference type="CDD" id="cd01743">
    <property type="entry name" value="GATase1_Anthranilate_Synthase"/>
    <property type="match status" value="1"/>
</dbReference>
<dbReference type="KEGG" id="vil:CFK37_04330"/>
<dbReference type="EMBL" id="CP022315">
    <property type="protein sequence ID" value="ASK61455.1"/>
    <property type="molecule type" value="Genomic_DNA"/>
</dbReference>
<dbReference type="NCBIfam" id="TIGR00566">
    <property type="entry name" value="trpG_papA"/>
    <property type="match status" value="1"/>
</dbReference>
<keyword evidence="1" id="KW-0315">Glutamine amidotransferase</keyword>
<dbReference type="RefSeq" id="WP_089060732.1">
    <property type="nucleotide sequence ID" value="NZ_CP022315.1"/>
</dbReference>
<evidence type="ECO:0000313" key="3">
    <source>
        <dbReference type="EMBL" id="ASK61455.1"/>
    </source>
</evidence>
<evidence type="ECO:0000256" key="1">
    <source>
        <dbReference type="ARBA" id="ARBA00022962"/>
    </source>
</evidence>
<gene>
    <name evidence="3" type="ORF">CFK37_04330</name>
</gene>
<sequence length="201" mass="22445">MILLIDNYDSFTYNIFHYFSSENVEVKVYRNDQLTSQTITELNPEAIIISPGPGTPETAGNCIQIVKDFYQKLPILGICLGHQIIASALGSNVVQANVIKHGKTSRITHNGIGLFSYLTQPLEVMRYHSLVVDPKTLSEELEIVATSMDDNEIMGIKHFYRPVFGIQFHPESIGTLTGRKIIQNFLGETRKAQASASGRWS</sequence>
<dbReference type="AlphaFoldDB" id="A0A220U0E9"/>
<dbReference type="GO" id="GO:0004049">
    <property type="term" value="F:anthranilate synthase activity"/>
    <property type="evidence" value="ECO:0007669"/>
    <property type="project" value="TreeGrafter"/>
</dbReference>